<comment type="caution">
    <text evidence="1">The sequence shown here is derived from an EMBL/GenBank/DDBJ whole genome shotgun (WGS) entry which is preliminary data.</text>
</comment>
<proteinExistence type="predicted"/>
<keyword evidence="2" id="KW-1185">Reference proteome</keyword>
<protein>
    <submittedName>
        <fullName evidence="1">Uncharacterized protein</fullName>
    </submittedName>
</protein>
<dbReference type="STRING" id="1279009.ADICEAN_03494"/>
<dbReference type="eggNOG" id="ENOG502ZAS2">
    <property type="taxonomic scope" value="Bacteria"/>
</dbReference>
<dbReference type="EMBL" id="AODQ01000120">
    <property type="protein sequence ID" value="EMR01383.1"/>
    <property type="molecule type" value="Genomic_DNA"/>
</dbReference>
<accession>M7MY68</accession>
<dbReference type="Proteomes" id="UP000011910">
    <property type="component" value="Unassembled WGS sequence"/>
</dbReference>
<evidence type="ECO:0000313" key="2">
    <source>
        <dbReference type="Proteomes" id="UP000011910"/>
    </source>
</evidence>
<gene>
    <name evidence="1" type="ORF">ADICEAN_03494</name>
</gene>
<evidence type="ECO:0000313" key="1">
    <source>
        <dbReference type="EMBL" id="EMR01383.1"/>
    </source>
</evidence>
<reference evidence="1 2" key="1">
    <citation type="journal article" date="2013" name="Genome Announc.">
        <title>Draft Genome Sequence of Cesiribacter andamanensis Strain AMV16T, Isolated from a Soil Sample from a Mud Volcano in the Andaman Islands, India.</title>
        <authorList>
            <person name="Shivaji S."/>
            <person name="Ara S."/>
            <person name="Begum Z."/>
            <person name="Srinivas T.N."/>
            <person name="Singh A."/>
            <person name="Kumar Pinnaka A."/>
        </authorList>
    </citation>
    <scope>NUCLEOTIDE SEQUENCE [LARGE SCALE GENOMIC DNA]</scope>
    <source>
        <strain evidence="1 2">AMV16</strain>
    </source>
</reference>
<organism evidence="1 2">
    <name type="scientific">Cesiribacter andamanensis AMV16</name>
    <dbReference type="NCBI Taxonomy" id="1279009"/>
    <lineage>
        <taxon>Bacteria</taxon>
        <taxon>Pseudomonadati</taxon>
        <taxon>Bacteroidota</taxon>
        <taxon>Cytophagia</taxon>
        <taxon>Cytophagales</taxon>
        <taxon>Cesiribacteraceae</taxon>
        <taxon>Cesiribacter</taxon>
    </lineage>
</organism>
<name>M7MY68_9BACT</name>
<sequence>MRHAESIVRGILDNRVRQATEGLYSSEFDRIELSYTSKDLIIHNLRFYPDSTQLQDAQGNQLELASAYDILIPELRIEGIALRRAYLEKELKLDRLHIGRPQIKLFVDFDKNALSADSLLKQDINKRLAPFFKAIYAQKVELEGGQIDLRTTKNGRRSHIKTTMQLEAWQLAVKTALQPQDRNWLDVERFLFGTGTALGYLADDTYQLRLNGISASSADSSFFIQGFQLLPTADVPSLLLRKPDLDHIYTIRIPQLYTYGLNFDALYNQQNFLASEITLFSPSLQLYDAKARPSGEKENFRPEDLYPVIEKVLNQIAVAKINVRHGRAMVRNREESYLTNFSVSIREALVHNFKIDSAARYQKDKLFFADSLQVRLRNYQLRLSDNLHLLRADELDINSNHSSISAKNLRLEPDTLSRLQKNSAALYQVAVPDLQLSGINLHELYNNNQLQIDSLLVSSPTVRYTRQSLAEKKEQKGENAFKQEDLYGLISDYLYSLHINRLSIDSGTVSLNKTISDSVEVFTTRVQYAHLWNLLIDSTSAYRLNKLFYADNFDLRISDYKHQLPDGIHQVEARSIDISTLKDHILLTGVRLYNLPGHRYPFPQVQHQQTPTLLLIDVPRLELNGVDILNAYLTKKLEVQQVLMPSPTLHIASRLKKKEQNEREIISSRALYDLISDFSESVNVQNLRLTDAEILTAFYAPNGLLQLNSSNASVSIDNFRFDSYTSQNPKRLFFADAVTVTARDFMADLPDRRYQIRADELLASTATNSVVAEGVRLQQPEQGLSEQELLLQGKKGLLSFSLPRVRLTGLDFDKAYYQDHLQIDSILAEAPQLSYYQFSRRARERRRSSSPTTILPQTSLYESLSPFLQHLSVKHLRLQEGTIRTTASRRGESVESLFLDKISISVSDFVVDSSAESNTQRFFYSEDVQVHIGKYLWNLPDREHQVTASNLHLSTLNNLIRASSVKLEPVPGAPLTDTDDRYHILVPEVVMVGIPFDDIFEKEEFRLQKLDLITPDIEIRQYRSGQAAEISRRDRSLPELLSAGFNLVQVEDASITDGRLRYVRYGSGAPVDMQFPQLKARLSNFSIRGGRSLADPRPFFSDNLEVIISNWKRLLPDSLHWLEAGSLYFSAKDSLFRASQLRVYPDLAIPARPGKAQLRAAVPELLVSGLDYQKLSSDSLVMRSLEIMRPHIDLLQPAQKEEKGSTRGAAASPPAALMSLIASDSIVLRQGTLVLRSPSATDTSRLELNNIYVTAAGFHYDSLQQHNSERLLYSDYLVAGLKNYKAQLGGGFYEIEAKEVGISSTSSTLWADSIRITPTMDRATFARRKGIETDQYVFRNRRLEVQNLDLRKLVYDKSIEADRLLVDGFALFLYRDKRQPYPENRRPKMPQELMRNSSWKINIGQIDFTSGYIAYSEQVKGAREAGFVDLTQVEAHANTLTNHPARLQAGHITNFTFQARLMGEGSLKAHFEIPMGDTLNRHKYWGSLEGMPLSAFNPMLEKTSALSIRSGEVDHITFQVEADKESAAGSMEFGYDNLKVSLVNKRTGKPGGLFHRVGSAVANAFVHSSNTALNEDEALRKGKIEYERDEQRSIVNYWVKTLMDGFKSSIGL</sequence>